<comment type="caution">
    <text evidence="1">The sequence shown here is derived from an EMBL/GenBank/DDBJ whole genome shotgun (WGS) entry which is preliminary data.</text>
</comment>
<evidence type="ECO:0000313" key="1">
    <source>
        <dbReference type="EMBL" id="GAG74893.1"/>
    </source>
</evidence>
<evidence type="ECO:0008006" key="2">
    <source>
        <dbReference type="Google" id="ProtNLM"/>
    </source>
</evidence>
<gene>
    <name evidence="1" type="ORF">S01H4_34718</name>
</gene>
<sequence>MVKLIKSQKTFKRVVVFIDHSNVLHGLIKLRKSDLNWSRWYNPFFLAQKLV</sequence>
<accession>X1ARE3</accession>
<organism evidence="1">
    <name type="scientific">marine sediment metagenome</name>
    <dbReference type="NCBI Taxonomy" id="412755"/>
    <lineage>
        <taxon>unclassified sequences</taxon>
        <taxon>metagenomes</taxon>
        <taxon>ecological metagenomes</taxon>
    </lineage>
</organism>
<protein>
    <recommendedName>
        <fullName evidence="2">NYN domain-containing protein</fullName>
    </recommendedName>
</protein>
<feature type="non-terminal residue" evidence="1">
    <location>
        <position position="51"/>
    </location>
</feature>
<reference evidence="1" key="1">
    <citation type="journal article" date="2014" name="Front. Microbiol.">
        <title>High frequency of phylogenetically diverse reductive dehalogenase-homologous genes in deep subseafloor sedimentary metagenomes.</title>
        <authorList>
            <person name="Kawai M."/>
            <person name="Futagami T."/>
            <person name="Toyoda A."/>
            <person name="Takaki Y."/>
            <person name="Nishi S."/>
            <person name="Hori S."/>
            <person name="Arai W."/>
            <person name="Tsubouchi T."/>
            <person name="Morono Y."/>
            <person name="Uchiyama I."/>
            <person name="Ito T."/>
            <person name="Fujiyama A."/>
            <person name="Inagaki F."/>
            <person name="Takami H."/>
        </authorList>
    </citation>
    <scope>NUCLEOTIDE SEQUENCE</scope>
    <source>
        <strain evidence="1">Expedition CK06-06</strain>
    </source>
</reference>
<dbReference type="AlphaFoldDB" id="X1ARE3"/>
<dbReference type="EMBL" id="BART01018387">
    <property type="protein sequence ID" value="GAG74893.1"/>
    <property type="molecule type" value="Genomic_DNA"/>
</dbReference>
<proteinExistence type="predicted"/>
<name>X1ARE3_9ZZZZ</name>